<feature type="domain" description="Butirosin biosynthesis protein H N-terminal" evidence="1">
    <location>
        <begin position="14"/>
        <end position="139"/>
    </location>
</feature>
<dbReference type="EMBL" id="KY379149">
    <property type="protein sequence ID" value="ARK19498.1"/>
    <property type="molecule type" value="Genomic_DNA"/>
</dbReference>
<protein>
    <recommendedName>
        <fullName evidence="4">DUF4872 domain-containing protein</fullName>
    </recommendedName>
</protein>
<proteinExistence type="predicted"/>
<accession>A0A1W6EUU8</accession>
<dbReference type="Pfam" id="PF14399">
    <property type="entry name" value="BtrH_N"/>
    <property type="match status" value="1"/>
</dbReference>
<evidence type="ECO:0000259" key="1">
    <source>
        <dbReference type="Pfam" id="PF14399"/>
    </source>
</evidence>
<sequence>MSDDNDYVHRAGIHSESACQRNVLAALGHDIDEHVVFGLDGGFGFSYFPTRGNTPDIVVGKQVVMPLRAARLLGVAVHAHTPRSAAGLADVLGTVPAATTRVDIGLLPYWGLAGRASFGGYFVNVVRATGRGEFEVSDPAYDSTMLVRADDLDAARGSRNSPPLNPNWRVYTFGSPRNSPRLDLVGPVAVRTLSREVLKPGSRSLGIPAMKVLTATAPSWPTTKRGEVEDVDLQGHVITTTALARQLLHLGRQIESFGTGGGLFRPMIARFLTALSEHCDNPGYAEAADLFEQSAEHWTGLGKALLARSACADDAELAGLVDAVVTSVRASMDLEKRALAGLTALQGRS</sequence>
<organism evidence="3">
    <name type="scientific">Streptomyces zelensis</name>
    <dbReference type="NCBI Taxonomy" id="1981977"/>
    <lineage>
        <taxon>Bacteria</taxon>
        <taxon>Bacillati</taxon>
        <taxon>Actinomycetota</taxon>
        <taxon>Actinomycetes</taxon>
        <taxon>Kitasatosporales</taxon>
        <taxon>Streptomycetaceae</taxon>
        <taxon>Streptomyces</taxon>
    </lineage>
</organism>
<gene>
    <name evidence="3" type="primary">c10U</name>
</gene>
<dbReference type="InterPro" id="IPR026935">
    <property type="entry name" value="BtrH_N"/>
</dbReference>
<evidence type="ECO:0000259" key="2">
    <source>
        <dbReference type="Pfam" id="PF16169"/>
    </source>
</evidence>
<evidence type="ECO:0000313" key="3">
    <source>
        <dbReference type="EMBL" id="ARK19498.1"/>
    </source>
</evidence>
<dbReference type="Pfam" id="PF16169">
    <property type="entry name" value="DUF4872"/>
    <property type="match status" value="1"/>
</dbReference>
<dbReference type="AlphaFoldDB" id="A0A1W6EUU8"/>
<reference evidence="3" key="1">
    <citation type="journal article" date="2017" name="ACS Chem. Biol.">
        <title>Unified Biosynthetic Origin of the Benzodipyrrole Subunits in CC-1065.</title>
        <authorList>
            <person name="Wu S."/>
            <person name="Jian X.H."/>
            <person name="Yuan H."/>
            <person name="Jin W.B."/>
            <person name="Yin Y."/>
            <person name="Wang L.Y."/>
            <person name="Zhao J."/>
            <person name="Tang G.L."/>
        </authorList>
    </citation>
    <scope>NUCLEOTIDE SEQUENCE</scope>
    <source>
        <strain evidence="3">NRRL 11183</strain>
    </source>
</reference>
<dbReference type="InterPro" id="IPR032369">
    <property type="entry name" value="DUF4872"/>
</dbReference>
<name>A0A1W6EUU8_9ACTN</name>
<feature type="domain" description="DUF4872" evidence="2">
    <location>
        <begin position="150"/>
        <end position="339"/>
    </location>
</feature>
<evidence type="ECO:0008006" key="4">
    <source>
        <dbReference type="Google" id="ProtNLM"/>
    </source>
</evidence>